<sequence length="325" mass="34937">MSDSPLLAVTMGDPAGIGIEITAKAWSLRREEQLAPFFLIGGREVIAAQLETFEPEIPLREISSPDDARAVFADALPLLPLDPALSDAEQTIEAIRLGTELCQQGAVHAIVTNPIHKKRLYEAGFTHPGHTEYLAALDNRPRKSVMMLACPKLKVVPATVHIPIREVPAQLTAEGLTHVIETTHADLMTRFKLEEPRLVIAGLNPHAGEDGSIGTEEETLIRPVVEKLRSGGMNITGPFAADSLFHPAAREKYDAAICMYHDQALIPIKTLDFDGGVNVTLGLSFIRTSPDHGTAEDIAGRGLANPSSLIAAIQMAAVMSSANND</sequence>
<feature type="binding site" evidence="7">
    <location>
        <position position="131"/>
    </location>
    <ligand>
        <name>substrate</name>
    </ligand>
</feature>
<dbReference type="RefSeq" id="WP_161315494.1">
    <property type="nucleotide sequence ID" value="NZ_WTUW01000002.1"/>
</dbReference>
<gene>
    <name evidence="7 8" type="primary">pdxA</name>
    <name evidence="8" type="ORF">GQE98_09950</name>
</gene>
<keyword evidence="7" id="KW-0862">Zinc</keyword>
<keyword evidence="9" id="KW-1185">Reference proteome</keyword>
<dbReference type="PANTHER" id="PTHR30004:SF6">
    <property type="entry name" value="D-THREONATE 4-PHOSPHATE DEHYDROGENASE"/>
    <property type="match status" value="1"/>
</dbReference>
<organism evidence="8 9">
    <name type="scientific">Sneathiella litorea</name>
    <dbReference type="NCBI Taxonomy" id="2606216"/>
    <lineage>
        <taxon>Bacteria</taxon>
        <taxon>Pseudomonadati</taxon>
        <taxon>Pseudomonadota</taxon>
        <taxon>Alphaproteobacteria</taxon>
        <taxon>Sneathiellales</taxon>
        <taxon>Sneathiellaceae</taxon>
        <taxon>Sneathiella</taxon>
    </lineage>
</organism>
<dbReference type="NCBIfam" id="TIGR00557">
    <property type="entry name" value="pdxA"/>
    <property type="match status" value="1"/>
</dbReference>
<dbReference type="GO" id="GO:0042823">
    <property type="term" value="P:pyridoxal phosphate biosynthetic process"/>
    <property type="evidence" value="ECO:0007669"/>
    <property type="project" value="UniProtKB-UniRule"/>
</dbReference>
<protein>
    <recommendedName>
        <fullName evidence="7">4-hydroxythreonine-4-phosphate dehydrogenase</fullName>
        <ecNumber evidence="7">1.1.1.262</ecNumber>
    </recommendedName>
    <alternativeName>
        <fullName evidence="7">4-(phosphohydroxy)-L-threonine dehydrogenase</fullName>
    </alternativeName>
</protein>
<dbReference type="GO" id="GO:0050570">
    <property type="term" value="F:4-hydroxythreonine-4-phosphate dehydrogenase activity"/>
    <property type="evidence" value="ECO:0007669"/>
    <property type="project" value="UniProtKB-UniRule"/>
</dbReference>
<keyword evidence="6 7" id="KW-0664">Pyridoxine biosynthesis</keyword>
<evidence type="ECO:0000313" key="8">
    <source>
        <dbReference type="EMBL" id="MZR30955.1"/>
    </source>
</evidence>
<dbReference type="AlphaFoldDB" id="A0A6L8W768"/>
<dbReference type="NCBIfam" id="NF003699">
    <property type="entry name" value="PRK05312.1"/>
    <property type="match status" value="1"/>
</dbReference>
<keyword evidence="7" id="KW-0170">Cobalt</keyword>
<evidence type="ECO:0000256" key="1">
    <source>
        <dbReference type="ARBA" id="ARBA00022490"/>
    </source>
</evidence>
<comment type="similarity">
    <text evidence="7">Belongs to the PdxA family.</text>
</comment>
<feature type="binding site" evidence="7">
    <location>
        <position position="278"/>
    </location>
    <ligand>
        <name>substrate</name>
    </ligand>
</feature>
<accession>A0A6L8W768</accession>
<proteinExistence type="inferred from homology"/>
<evidence type="ECO:0000256" key="2">
    <source>
        <dbReference type="ARBA" id="ARBA00022723"/>
    </source>
</evidence>
<dbReference type="SUPFAM" id="SSF53659">
    <property type="entry name" value="Isocitrate/Isopropylmalate dehydrogenase-like"/>
    <property type="match status" value="1"/>
</dbReference>
<feature type="binding site" evidence="7">
    <location>
        <position position="269"/>
    </location>
    <ligand>
        <name>substrate</name>
    </ligand>
</feature>
<feature type="binding site" evidence="7">
    <location>
        <position position="130"/>
    </location>
    <ligand>
        <name>substrate</name>
    </ligand>
</feature>
<evidence type="ECO:0000313" key="9">
    <source>
        <dbReference type="Proteomes" id="UP000476030"/>
    </source>
</evidence>
<feature type="binding site" evidence="7">
    <location>
        <position position="206"/>
    </location>
    <ligand>
        <name>a divalent metal cation</name>
        <dbReference type="ChEBI" id="CHEBI:60240"/>
        <note>ligand shared between dimeric partners</note>
    </ligand>
</feature>
<dbReference type="HAMAP" id="MF_00536">
    <property type="entry name" value="PdxA"/>
    <property type="match status" value="1"/>
</dbReference>
<dbReference type="Gene3D" id="3.40.718.10">
    <property type="entry name" value="Isopropylmalate Dehydrogenase"/>
    <property type="match status" value="1"/>
</dbReference>
<keyword evidence="4 7" id="KW-0560">Oxidoreductase</keyword>
<feature type="binding site" evidence="7">
    <location>
        <position position="261"/>
    </location>
    <ligand>
        <name>a divalent metal cation</name>
        <dbReference type="ChEBI" id="CHEBI:60240"/>
        <note>ligand shared between dimeric partners</note>
    </ligand>
</feature>
<comment type="miscellaneous">
    <text evidence="7">The active site is located at the dimer interface.</text>
</comment>
<dbReference type="EC" id="1.1.1.262" evidence="7"/>
<feature type="binding site" evidence="7">
    <location>
        <position position="161"/>
    </location>
    <ligand>
        <name>a divalent metal cation</name>
        <dbReference type="ChEBI" id="CHEBI:60240"/>
        <note>ligand shared between dimeric partners</note>
    </ligand>
</feature>
<dbReference type="GO" id="GO:0050897">
    <property type="term" value="F:cobalt ion binding"/>
    <property type="evidence" value="ECO:0007669"/>
    <property type="project" value="UniProtKB-UniRule"/>
</dbReference>
<dbReference type="GO" id="GO:0000287">
    <property type="term" value="F:magnesium ion binding"/>
    <property type="evidence" value="ECO:0007669"/>
    <property type="project" value="UniProtKB-UniRule"/>
</dbReference>
<dbReference type="InterPro" id="IPR005255">
    <property type="entry name" value="PdxA_fam"/>
</dbReference>
<comment type="function">
    <text evidence="7">Catalyzes the NAD(P)-dependent oxidation of 4-(phosphooxy)-L-threonine (HTP) into 2-amino-3-oxo-4-(phosphooxy)butyric acid which spontaneously decarboxylates to form 3-amino-2-oxopropyl phosphate (AHAP).</text>
</comment>
<dbReference type="Proteomes" id="UP000476030">
    <property type="component" value="Unassembled WGS sequence"/>
</dbReference>
<comment type="cofactor">
    <cofactor evidence="7">
        <name>Zn(2+)</name>
        <dbReference type="ChEBI" id="CHEBI:29105"/>
    </cofactor>
    <cofactor evidence="7">
        <name>Mg(2+)</name>
        <dbReference type="ChEBI" id="CHEBI:18420"/>
    </cofactor>
    <cofactor evidence="7">
        <name>Co(2+)</name>
        <dbReference type="ChEBI" id="CHEBI:48828"/>
    </cofactor>
    <text evidence="7">Binds 1 divalent metal cation per subunit. Can use ions such as Zn(2+), Mg(2+) or Co(2+).</text>
</comment>
<feature type="binding site" evidence="7">
    <location>
        <position position="287"/>
    </location>
    <ligand>
        <name>substrate</name>
    </ligand>
</feature>
<comment type="subunit">
    <text evidence="7">Homodimer.</text>
</comment>
<reference evidence="8 9" key="1">
    <citation type="submission" date="2019-12" db="EMBL/GenBank/DDBJ databases">
        <title>Snethiella sp. nov. sp. isolated from sea sand.</title>
        <authorList>
            <person name="Kim J."/>
            <person name="Jeong S.E."/>
            <person name="Jung H.S."/>
            <person name="Jeon C.O."/>
        </authorList>
    </citation>
    <scope>NUCLEOTIDE SEQUENCE [LARGE SCALE GENOMIC DNA]</scope>
    <source>
        <strain evidence="8 9">DP05</strain>
    </source>
</reference>
<evidence type="ECO:0000256" key="3">
    <source>
        <dbReference type="ARBA" id="ARBA00022857"/>
    </source>
</evidence>
<dbReference type="GO" id="GO:0005737">
    <property type="term" value="C:cytoplasm"/>
    <property type="evidence" value="ECO:0007669"/>
    <property type="project" value="UniProtKB-SubCell"/>
</dbReference>
<keyword evidence="5 7" id="KW-0520">NAD</keyword>
<keyword evidence="2 7" id="KW-0479">Metal-binding</keyword>
<dbReference type="Pfam" id="PF04166">
    <property type="entry name" value="PdxA"/>
    <property type="match status" value="1"/>
</dbReference>
<dbReference type="GO" id="GO:0008270">
    <property type="term" value="F:zinc ion binding"/>
    <property type="evidence" value="ECO:0007669"/>
    <property type="project" value="UniProtKB-UniRule"/>
</dbReference>
<keyword evidence="1 7" id="KW-0963">Cytoplasm</keyword>
<dbReference type="GO" id="GO:0051287">
    <property type="term" value="F:NAD binding"/>
    <property type="evidence" value="ECO:0007669"/>
    <property type="project" value="InterPro"/>
</dbReference>
<evidence type="ECO:0000256" key="6">
    <source>
        <dbReference type="ARBA" id="ARBA00023096"/>
    </source>
</evidence>
<keyword evidence="3 7" id="KW-0521">NADP</keyword>
<comment type="caution">
    <text evidence="8">The sequence shown here is derived from an EMBL/GenBank/DDBJ whole genome shotgun (WGS) entry which is preliminary data.</text>
</comment>
<dbReference type="EMBL" id="WTUW01000002">
    <property type="protein sequence ID" value="MZR30955.1"/>
    <property type="molecule type" value="Genomic_DNA"/>
</dbReference>
<dbReference type="UniPathway" id="UPA00244">
    <property type="reaction ID" value="UER00312"/>
</dbReference>
<evidence type="ECO:0000256" key="7">
    <source>
        <dbReference type="HAMAP-Rule" id="MF_00536"/>
    </source>
</evidence>
<evidence type="ECO:0000256" key="4">
    <source>
        <dbReference type="ARBA" id="ARBA00023002"/>
    </source>
</evidence>
<dbReference type="GO" id="GO:0008615">
    <property type="term" value="P:pyridoxine biosynthetic process"/>
    <property type="evidence" value="ECO:0007669"/>
    <property type="project" value="UniProtKB-UniRule"/>
</dbReference>
<comment type="pathway">
    <text evidence="7">Cofactor biosynthesis; pyridoxine 5'-phosphate biosynthesis; pyridoxine 5'-phosphate from D-erythrose 4-phosphate: step 4/5.</text>
</comment>
<dbReference type="InterPro" id="IPR037510">
    <property type="entry name" value="PdxA"/>
</dbReference>
<comment type="subcellular location">
    <subcellularLocation>
        <location evidence="7">Cytoplasm</location>
    </subcellularLocation>
</comment>
<name>A0A6L8W768_9PROT</name>
<evidence type="ECO:0000256" key="5">
    <source>
        <dbReference type="ARBA" id="ARBA00023027"/>
    </source>
</evidence>
<comment type="catalytic activity">
    <reaction evidence="7">
        <text>4-(phosphooxy)-L-threonine + NAD(+) = 3-amino-2-oxopropyl phosphate + CO2 + NADH</text>
        <dbReference type="Rhea" id="RHEA:32275"/>
        <dbReference type="ChEBI" id="CHEBI:16526"/>
        <dbReference type="ChEBI" id="CHEBI:57279"/>
        <dbReference type="ChEBI" id="CHEBI:57540"/>
        <dbReference type="ChEBI" id="CHEBI:57945"/>
        <dbReference type="ChEBI" id="CHEBI:58452"/>
        <dbReference type="EC" id="1.1.1.262"/>
    </reaction>
</comment>
<keyword evidence="7" id="KW-0460">Magnesium</keyword>
<dbReference type="PANTHER" id="PTHR30004">
    <property type="entry name" value="4-HYDROXYTHREONINE-4-PHOSPHATE DEHYDROGENASE"/>
    <property type="match status" value="1"/>
</dbReference>